<dbReference type="Gene3D" id="3.40.50.2300">
    <property type="match status" value="1"/>
</dbReference>
<dbReference type="CDD" id="cd17574">
    <property type="entry name" value="REC_OmpR"/>
    <property type="match status" value="1"/>
</dbReference>
<evidence type="ECO:0000256" key="1">
    <source>
        <dbReference type="ARBA" id="ARBA00022553"/>
    </source>
</evidence>
<evidence type="ECO:0000313" key="5">
    <source>
        <dbReference type="EMBL" id="MFC6906375.1"/>
    </source>
</evidence>
<dbReference type="RefSeq" id="WP_340604934.1">
    <property type="nucleotide sequence ID" value="NZ_JBBMXV010000004.1"/>
</dbReference>
<keyword evidence="1 2" id="KW-0597">Phosphoprotein</keyword>
<dbReference type="SMART" id="SM00448">
    <property type="entry name" value="REC"/>
    <property type="match status" value="1"/>
</dbReference>
<dbReference type="EMBL" id="JBHSXQ010000004">
    <property type="protein sequence ID" value="MFC6906375.1"/>
    <property type="molecule type" value="Genomic_DNA"/>
</dbReference>
<dbReference type="AlphaFoldDB" id="A0ABD5VB06"/>
<dbReference type="PROSITE" id="PS50110">
    <property type="entry name" value="RESPONSE_REGULATORY"/>
    <property type="match status" value="1"/>
</dbReference>
<sequence length="200" mass="23122">MKHDEKMTSDADRPVVLVADDEPQLAKLFATWLEREWEVRIAHTGEEALESMDEEVAVVLLDRRMPDISGDEVLAAIREEGYDCRVVMVTAVNPDIDIVEMEFDDYLVKPVGNEEVMGTVERVHARSEYDEDMREYYSLASKRAVLATEKPHESLERNEEFRELERRLTELRESIDGTVADLRTHEEFAAAFRELEDDSD</sequence>
<keyword evidence="3" id="KW-0175">Coiled coil</keyword>
<dbReference type="Proteomes" id="UP001596312">
    <property type="component" value="Unassembled WGS sequence"/>
</dbReference>
<proteinExistence type="predicted"/>
<dbReference type="SUPFAM" id="SSF52172">
    <property type="entry name" value="CheY-like"/>
    <property type="match status" value="1"/>
</dbReference>
<accession>A0ABD5VB06</accession>
<reference evidence="5 6" key="1">
    <citation type="journal article" date="2019" name="Int. J. Syst. Evol. Microbiol.">
        <title>The Global Catalogue of Microorganisms (GCM) 10K type strain sequencing project: providing services to taxonomists for standard genome sequencing and annotation.</title>
        <authorList>
            <consortium name="The Broad Institute Genomics Platform"/>
            <consortium name="The Broad Institute Genome Sequencing Center for Infectious Disease"/>
            <person name="Wu L."/>
            <person name="Ma J."/>
        </authorList>
    </citation>
    <scope>NUCLEOTIDE SEQUENCE [LARGE SCALE GENOMIC DNA]</scope>
    <source>
        <strain evidence="5 6">CGMCC 1.3240</strain>
    </source>
</reference>
<dbReference type="PANTHER" id="PTHR44591">
    <property type="entry name" value="STRESS RESPONSE REGULATOR PROTEIN 1"/>
    <property type="match status" value="1"/>
</dbReference>
<protein>
    <submittedName>
        <fullName evidence="5">HalX domain-containing protein</fullName>
    </submittedName>
</protein>
<evidence type="ECO:0000256" key="2">
    <source>
        <dbReference type="PROSITE-ProRule" id="PRU00169"/>
    </source>
</evidence>
<gene>
    <name evidence="5" type="ORF">ACFQGH_14360</name>
</gene>
<evidence type="ECO:0000259" key="4">
    <source>
        <dbReference type="PROSITE" id="PS50110"/>
    </source>
</evidence>
<dbReference type="InterPro" id="IPR011006">
    <property type="entry name" value="CheY-like_superfamily"/>
</dbReference>
<feature type="modified residue" description="4-aspartylphosphate" evidence="2">
    <location>
        <position position="62"/>
    </location>
</feature>
<dbReference type="Pfam" id="PF08663">
    <property type="entry name" value="HalX"/>
    <property type="match status" value="1"/>
</dbReference>
<evidence type="ECO:0000313" key="6">
    <source>
        <dbReference type="Proteomes" id="UP001596312"/>
    </source>
</evidence>
<keyword evidence="6" id="KW-1185">Reference proteome</keyword>
<evidence type="ECO:0000256" key="3">
    <source>
        <dbReference type="SAM" id="Coils"/>
    </source>
</evidence>
<dbReference type="Pfam" id="PF00072">
    <property type="entry name" value="Response_reg"/>
    <property type="match status" value="1"/>
</dbReference>
<feature type="coiled-coil region" evidence="3">
    <location>
        <begin position="154"/>
        <end position="181"/>
    </location>
</feature>
<dbReference type="InterPro" id="IPR050595">
    <property type="entry name" value="Bact_response_regulator"/>
</dbReference>
<feature type="domain" description="Response regulatory" evidence="4">
    <location>
        <begin position="15"/>
        <end position="124"/>
    </location>
</feature>
<dbReference type="InterPro" id="IPR001789">
    <property type="entry name" value="Sig_transdc_resp-reg_receiver"/>
</dbReference>
<comment type="caution">
    <text evidence="5">The sequence shown here is derived from an EMBL/GenBank/DDBJ whole genome shotgun (WGS) entry which is preliminary data.</text>
</comment>
<name>A0ABD5VB06_9EURY</name>
<dbReference type="InterPro" id="IPR013971">
    <property type="entry name" value="HalX_domain"/>
</dbReference>
<dbReference type="PANTHER" id="PTHR44591:SF3">
    <property type="entry name" value="RESPONSE REGULATORY DOMAIN-CONTAINING PROTEIN"/>
    <property type="match status" value="1"/>
</dbReference>
<organism evidence="5 6">
    <name type="scientific">Halalkalicoccus tibetensis</name>
    <dbReference type="NCBI Taxonomy" id="175632"/>
    <lineage>
        <taxon>Archaea</taxon>
        <taxon>Methanobacteriati</taxon>
        <taxon>Methanobacteriota</taxon>
        <taxon>Stenosarchaea group</taxon>
        <taxon>Halobacteria</taxon>
        <taxon>Halobacteriales</taxon>
        <taxon>Halococcaceae</taxon>
        <taxon>Halalkalicoccus</taxon>
    </lineage>
</organism>